<keyword evidence="3" id="KW-1185">Reference proteome</keyword>
<name>A0A9N9IG90_9GLOM</name>
<feature type="non-terminal residue" evidence="2">
    <location>
        <position position="1"/>
    </location>
</feature>
<dbReference type="AlphaFoldDB" id="A0A9N9IG90"/>
<dbReference type="EMBL" id="CAJVPS010031331">
    <property type="protein sequence ID" value="CAG8732918.1"/>
    <property type="molecule type" value="Genomic_DNA"/>
</dbReference>
<comment type="caution">
    <text evidence="2">The sequence shown here is derived from an EMBL/GenBank/DDBJ whole genome shotgun (WGS) entry which is preliminary data.</text>
</comment>
<dbReference type="InterPro" id="IPR039554">
    <property type="entry name" value="HigA2-like_HTH"/>
</dbReference>
<evidence type="ECO:0000259" key="1">
    <source>
        <dbReference type="Pfam" id="PF13744"/>
    </source>
</evidence>
<dbReference type="OrthoDB" id="2428774at2759"/>
<dbReference type="Gene3D" id="1.10.260.40">
    <property type="entry name" value="lambda repressor-like DNA-binding domains"/>
    <property type="match status" value="1"/>
</dbReference>
<sequence>ETLINTIMLMKKELNNKKQFVFPPEEEMQKVIKRMTQPGYRRINKGLFPNASEQDKIKHNLCQSIGDYCDDNQLSEQKLAQKLGINQEKLEYILFCHINKLTVEELINYIDKLTGHLEIKVNYERPKASARAS</sequence>
<protein>
    <submittedName>
        <fullName evidence="2">5959_t:CDS:1</fullName>
    </submittedName>
</protein>
<dbReference type="Pfam" id="PF13744">
    <property type="entry name" value="HTH_37"/>
    <property type="match status" value="1"/>
</dbReference>
<dbReference type="Proteomes" id="UP000789508">
    <property type="component" value="Unassembled WGS sequence"/>
</dbReference>
<reference evidence="2" key="1">
    <citation type="submission" date="2021-06" db="EMBL/GenBank/DDBJ databases">
        <authorList>
            <person name="Kallberg Y."/>
            <person name="Tangrot J."/>
            <person name="Rosling A."/>
        </authorList>
    </citation>
    <scope>NUCLEOTIDE SEQUENCE</scope>
    <source>
        <strain evidence="2">FL130A</strain>
    </source>
</reference>
<dbReference type="SUPFAM" id="SSF47413">
    <property type="entry name" value="lambda repressor-like DNA-binding domains"/>
    <property type="match status" value="1"/>
</dbReference>
<accession>A0A9N9IG90</accession>
<organism evidence="2 3">
    <name type="scientific">Ambispora leptoticha</name>
    <dbReference type="NCBI Taxonomy" id="144679"/>
    <lineage>
        <taxon>Eukaryota</taxon>
        <taxon>Fungi</taxon>
        <taxon>Fungi incertae sedis</taxon>
        <taxon>Mucoromycota</taxon>
        <taxon>Glomeromycotina</taxon>
        <taxon>Glomeromycetes</taxon>
        <taxon>Archaeosporales</taxon>
        <taxon>Ambisporaceae</taxon>
        <taxon>Ambispora</taxon>
    </lineage>
</organism>
<dbReference type="GO" id="GO:0003677">
    <property type="term" value="F:DNA binding"/>
    <property type="evidence" value="ECO:0007669"/>
    <property type="project" value="InterPro"/>
</dbReference>
<evidence type="ECO:0000313" key="2">
    <source>
        <dbReference type="EMBL" id="CAG8732918.1"/>
    </source>
</evidence>
<dbReference type="InterPro" id="IPR010982">
    <property type="entry name" value="Lambda_DNA-bd_dom_sf"/>
</dbReference>
<gene>
    <name evidence="2" type="ORF">ALEPTO_LOCUS12685</name>
</gene>
<evidence type="ECO:0000313" key="3">
    <source>
        <dbReference type="Proteomes" id="UP000789508"/>
    </source>
</evidence>
<feature type="domain" description="HigA2-like helix-turn-helix" evidence="1">
    <location>
        <begin position="53"/>
        <end position="122"/>
    </location>
</feature>
<proteinExistence type="predicted"/>